<comment type="similarity">
    <text evidence="7">Belongs to the transglycosylase MltG family.</text>
</comment>
<dbReference type="Gene3D" id="3.30.1490.480">
    <property type="entry name" value="Endolytic murein transglycosylase"/>
    <property type="match status" value="1"/>
</dbReference>
<feature type="coiled-coil region" evidence="8">
    <location>
        <begin position="133"/>
        <end position="160"/>
    </location>
</feature>
<reference evidence="10 12" key="2">
    <citation type="submission" date="2019-03" db="EMBL/GenBank/DDBJ databases">
        <title>Subsurface microbial communities from deep shales in Ohio and West Virginia, USA.</title>
        <authorList>
            <person name="Wrighton K."/>
        </authorList>
    </citation>
    <scope>NUCLEOTIDE SEQUENCE [LARGE SCALE GENOMIC DNA]</scope>
    <source>
        <strain evidence="10 12">DSMZ 11287</strain>
    </source>
</reference>
<dbReference type="EMBL" id="FNEH01000001">
    <property type="protein sequence ID" value="SDI05694.1"/>
    <property type="molecule type" value="Genomic_DNA"/>
</dbReference>
<dbReference type="RefSeq" id="WP_243833625.1">
    <property type="nucleotide sequence ID" value="NZ_FNEH01000001.1"/>
</dbReference>
<protein>
    <recommendedName>
        <fullName evidence="7">Endolytic murein transglycosylase</fullName>
        <ecNumber evidence="7">4.2.2.29</ecNumber>
    </recommendedName>
    <alternativeName>
        <fullName evidence="7">Peptidoglycan lytic transglycosylase</fullName>
    </alternativeName>
    <alternativeName>
        <fullName evidence="7">Peptidoglycan polymerization terminase</fullName>
    </alternativeName>
</protein>
<evidence type="ECO:0000256" key="5">
    <source>
        <dbReference type="ARBA" id="ARBA00023239"/>
    </source>
</evidence>
<evidence type="ECO:0000256" key="3">
    <source>
        <dbReference type="ARBA" id="ARBA00022989"/>
    </source>
</evidence>
<evidence type="ECO:0000256" key="7">
    <source>
        <dbReference type="HAMAP-Rule" id="MF_02065"/>
    </source>
</evidence>
<keyword evidence="5 7" id="KW-0456">Lyase</keyword>
<evidence type="ECO:0000313" key="11">
    <source>
        <dbReference type="Proteomes" id="UP000198945"/>
    </source>
</evidence>
<sequence length="340" mass="38995">MKLKRAAFIFLIFIIILSFSLRVYSLIEPINEVEPIDIMVEIEPGMSGRAIANLLEEEGVIKSSTTFYLLLRLQNFNNLQAGYYRFSTSDSSLEIIDKLRRGDEENFNVTIPEGFTLAEILNRFEGLIIPEYEKELLREKINLEISKLDLEKNLESVEADPELIYPAEGIIVPTTYNFPMSYQEEDIAVSLINYFKNNRLPFLKEAAAESEYSAYEILIIASLIEKEGKIEEEKKTIASVIYNRLAEGMALQLDATVQYALIERRDKVLYSDLKVDSPYNTYQMNKLPPTPIASPGDPALKAAVNPAETDYFFYFAKEDGSHVFTKTYEEHLRKQRELSN</sequence>
<dbReference type="EC" id="4.2.2.29" evidence="7"/>
<evidence type="ECO:0000256" key="8">
    <source>
        <dbReference type="SAM" id="Coils"/>
    </source>
</evidence>
<dbReference type="HAMAP" id="MF_02065">
    <property type="entry name" value="MltG"/>
    <property type="match status" value="1"/>
</dbReference>
<reference evidence="9 11" key="1">
    <citation type="submission" date="2016-10" db="EMBL/GenBank/DDBJ databases">
        <authorList>
            <person name="de Groot N.N."/>
        </authorList>
    </citation>
    <scope>NUCLEOTIDE SEQUENCE [LARGE SCALE GENOMIC DNA]</scope>
    <source>
        <strain evidence="9 11">WG7</strain>
    </source>
</reference>
<evidence type="ECO:0000256" key="6">
    <source>
        <dbReference type="ARBA" id="ARBA00023316"/>
    </source>
</evidence>
<comment type="catalytic activity">
    <reaction evidence="7">
        <text>a peptidoglycan chain = a peptidoglycan chain with N-acetyl-1,6-anhydromuramyl-[peptide] at the reducing end + a peptidoglycan chain with N-acetylglucosamine at the non-reducing end.</text>
        <dbReference type="EC" id="4.2.2.29"/>
    </reaction>
</comment>
<keyword evidence="1 7" id="KW-1003">Cell membrane</keyword>
<dbReference type="PANTHER" id="PTHR30518:SF2">
    <property type="entry name" value="ENDOLYTIC MUREIN TRANSGLYCOSYLASE"/>
    <property type="match status" value="1"/>
</dbReference>
<keyword evidence="6 7" id="KW-0961">Cell wall biogenesis/degradation</keyword>
<evidence type="ECO:0000313" key="12">
    <source>
        <dbReference type="Proteomes" id="UP000295472"/>
    </source>
</evidence>
<dbReference type="PANTHER" id="PTHR30518">
    <property type="entry name" value="ENDOLYTIC MUREIN TRANSGLYCOSYLASE"/>
    <property type="match status" value="1"/>
</dbReference>
<organism evidence="9 11">
    <name type="scientific">Halanaerobium congolense</name>
    <dbReference type="NCBI Taxonomy" id="54121"/>
    <lineage>
        <taxon>Bacteria</taxon>
        <taxon>Bacillati</taxon>
        <taxon>Bacillota</taxon>
        <taxon>Clostridia</taxon>
        <taxon>Halanaerobiales</taxon>
        <taxon>Halanaerobiaceae</taxon>
        <taxon>Halanaerobium</taxon>
    </lineage>
</organism>
<keyword evidence="3 7" id="KW-1133">Transmembrane helix</keyword>
<dbReference type="GO" id="GO:0008932">
    <property type="term" value="F:lytic endotransglycosylase activity"/>
    <property type="evidence" value="ECO:0007669"/>
    <property type="project" value="UniProtKB-UniRule"/>
</dbReference>
<dbReference type="GO" id="GO:0005886">
    <property type="term" value="C:plasma membrane"/>
    <property type="evidence" value="ECO:0007669"/>
    <property type="project" value="UniProtKB-UniRule"/>
</dbReference>
<evidence type="ECO:0000256" key="4">
    <source>
        <dbReference type="ARBA" id="ARBA00023136"/>
    </source>
</evidence>
<dbReference type="Pfam" id="PF02618">
    <property type="entry name" value="YceG"/>
    <property type="match status" value="1"/>
</dbReference>
<dbReference type="Proteomes" id="UP000198945">
    <property type="component" value="Unassembled WGS sequence"/>
</dbReference>
<evidence type="ECO:0000313" key="10">
    <source>
        <dbReference type="EMBL" id="TDX48066.1"/>
    </source>
</evidence>
<dbReference type="EMBL" id="SOEF01000001">
    <property type="protein sequence ID" value="TDX48066.1"/>
    <property type="molecule type" value="Genomic_DNA"/>
</dbReference>
<keyword evidence="8" id="KW-0175">Coiled coil</keyword>
<comment type="function">
    <text evidence="7">Functions as a peptidoglycan terminase that cleaves nascent peptidoglycan strands endolytically to terminate their elongation.</text>
</comment>
<accession>A0A1G8HG95</accession>
<keyword evidence="2 7" id="KW-0812">Transmembrane</keyword>
<proteinExistence type="inferred from homology"/>
<gene>
    <name evidence="7" type="primary">mltG</name>
    <name evidence="10" type="ORF">C7954_10121</name>
    <name evidence="9" type="ORF">SAMN04515654_101108</name>
</gene>
<evidence type="ECO:0000256" key="1">
    <source>
        <dbReference type="ARBA" id="ARBA00022475"/>
    </source>
</evidence>
<dbReference type="AlphaFoldDB" id="A0A1G8HG95"/>
<dbReference type="GO" id="GO:0071555">
    <property type="term" value="P:cell wall organization"/>
    <property type="evidence" value="ECO:0007669"/>
    <property type="project" value="UniProtKB-KW"/>
</dbReference>
<keyword evidence="4 7" id="KW-0472">Membrane</keyword>
<dbReference type="GO" id="GO:0009252">
    <property type="term" value="P:peptidoglycan biosynthetic process"/>
    <property type="evidence" value="ECO:0007669"/>
    <property type="project" value="UniProtKB-UniRule"/>
</dbReference>
<dbReference type="InterPro" id="IPR003770">
    <property type="entry name" value="MLTG-like"/>
</dbReference>
<dbReference type="GeneID" id="57011436"/>
<evidence type="ECO:0000256" key="2">
    <source>
        <dbReference type="ARBA" id="ARBA00022692"/>
    </source>
</evidence>
<feature type="site" description="Important for catalytic activity" evidence="7">
    <location>
        <position position="227"/>
    </location>
</feature>
<name>A0A1G8HG95_9FIRM</name>
<dbReference type="Gene3D" id="3.30.160.60">
    <property type="entry name" value="Classic Zinc Finger"/>
    <property type="match status" value="1"/>
</dbReference>
<dbReference type="Proteomes" id="UP000295472">
    <property type="component" value="Unassembled WGS sequence"/>
</dbReference>
<dbReference type="NCBIfam" id="TIGR00247">
    <property type="entry name" value="endolytic transglycosylase MltG"/>
    <property type="match status" value="1"/>
</dbReference>
<evidence type="ECO:0000313" key="9">
    <source>
        <dbReference type="EMBL" id="SDI05694.1"/>
    </source>
</evidence>